<dbReference type="InterPro" id="IPR044034">
    <property type="entry name" value="NAC-like_UBA"/>
</dbReference>
<feature type="compositionally biased region" description="Low complexity" evidence="4">
    <location>
        <begin position="104"/>
        <end position="123"/>
    </location>
</feature>
<feature type="region of interest" description="Disordered" evidence="4">
    <location>
        <begin position="104"/>
        <end position="138"/>
    </location>
</feature>
<dbReference type="Pfam" id="PF19026">
    <property type="entry name" value="UBA_HYPK"/>
    <property type="match status" value="1"/>
</dbReference>
<dbReference type="PANTHER" id="PTHR21713">
    <property type="entry name" value="NASCENT POLYPEPTIDE ASSOCIATED COMPLEX ALPHA SUBUNIT-RELATED"/>
    <property type="match status" value="1"/>
</dbReference>
<evidence type="ECO:0000256" key="1">
    <source>
        <dbReference type="ARBA" id="ARBA00009882"/>
    </source>
</evidence>
<dbReference type="CDD" id="cd14415">
    <property type="entry name" value="UBA_NACA_NACP1"/>
    <property type="match status" value="1"/>
</dbReference>
<feature type="domain" description="NAC-A/B" evidence="5">
    <location>
        <begin position="37"/>
        <end position="102"/>
    </location>
</feature>
<evidence type="ECO:0000256" key="2">
    <source>
        <dbReference type="ARBA" id="ARBA00014437"/>
    </source>
</evidence>
<dbReference type="SMART" id="SM01407">
    <property type="entry name" value="NAC"/>
    <property type="match status" value="1"/>
</dbReference>
<proteinExistence type="inferred from homology"/>
<evidence type="ECO:0000256" key="4">
    <source>
        <dbReference type="SAM" id="MobiDB-lite"/>
    </source>
</evidence>
<evidence type="ECO:0000256" key="3">
    <source>
        <dbReference type="ARBA" id="ARBA00030300"/>
    </source>
</evidence>
<organism evidence="6 7">
    <name type="scientific">Umbelopsis vinacea</name>
    <dbReference type="NCBI Taxonomy" id="44442"/>
    <lineage>
        <taxon>Eukaryota</taxon>
        <taxon>Fungi</taxon>
        <taxon>Fungi incertae sedis</taxon>
        <taxon>Mucoromycota</taxon>
        <taxon>Mucoromycotina</taxon>
        <taxon>Umbelopsidomycetes</taxon>
        <taxon>Umbelopsidales</taxon>
        <taxon>Umbelopsidaceae</taxon>
        <taxon>Umbelopsis</taxon>
    </lineage>
</organism>
<accession>A0A8H7PJX3</accession>
<dbReference type="EMBL" id="JAEPRA010000016">
    <property type="protein sequence ID" value="KAG2174616.1"/>
    <property type="molecule type" value="Genomic_DNA"/>
</dbReference>
<dbReference type="InterPro" id="IPR038187">
    <property type="entry name" value="NAC_A/B_dom_sf"/>
</dbReference>
<comment type="caution">
    <text evidence="6">The sequence shown here is derived from an EMBL/GenBank/DDBJ whole genome shotgun (WGS) entry which is preliminary data.</text>
</comment>
<dbReference type="PROSITE" id="PS51151">
    <property type="entry name" value="NAC_AB"/>
    <property type="match status" value="1"/>
</dbReference>
<protein>
    <recommendedName>
        <fullName evidence="2">Nascent polypeptide-associated complex subunit alpha</fullName>
    </recommendedName>
    <alternativeName>
        <fullName evidence="3">Alpha-NAC</fullName>
    </alternativeName>
</protein>
<evidence type="ECO:0000313" key="7">
    <source>
        <dbReference type="Proteomes" id="UP000612746"/>
    </source>
</evidence>
<feature type="compositionally biased region" description="Basic and acidic residues" evidence="4">
    <location>
        <begin position="1"/>
        <end position="15"/>
    </location>
</feature>
<dbReference type="Proteomes" id="UP000612746">
    <property type="component" value="Unassembled WGS sequence"/>
</dbReference>
<dbReference type="Pfam" id="PF01849">
    <property type="entry name" value="NAC"/>
    <property type="match status" value="1"/>
</dbReference>
<evidence type="ECO:0000259" key="5">
    <source>
        <dbReference type="PROSITE" id="PS51151"/>
    </source>
</evidence>
<sequence length="181" mass="19620">MSAEFAEKPVDPKVEELEDELPELEESEISAADTPQSRGEKKARKAIKALGLKKVDGITRVTMRRPRGVLLVVAKPDVFRSVNSDTYIVFGESSVEDMNAQAQAAAAQQLAAETETSEQTETAAQEDDEEGEVDATGVEEKDIELVVSQANVSRSKAVKALKNNNNDIVNAIMVRNSDLCA</sequence>
<dbReference type="InterPro" id="IPR002715">
    <property type="entry name" value="Nas_poly-pep-assoc_cplx_dom"/>
</dbReference>
<dbReference type="Gene3D" id="1.10.8.10">
    <property type="entry name" value="DNA helicase RuvA subunit, C-terminal domain"/>
    <property type="match status" value="1"/>
</dbReference>
<feature type="compositionally biased region" description="Acidic residues" evidence="4">
    <location>
        <begin position="124"/>
        <end position="133"/>
    </location>
</feature>
<dbReference type="Gene3D" id="2.20.70.30">
    <property type="entry name" value="Nascent polypeptide-associated complex domain"/>
    <property type="match status" value="1"/>
</dbReference>
<dbReference type="PIRSF" id="PIRSF015901">
    <property type="entry name" value="NAC_alpha"/>
    <property type="match status" value="1"/>
</dbReference>
<dbReference type="CDD" id="cd22054">
    <property type="entry name" value="NAC_NACA"/>
    <property type="match status" value="1"/>
</dbReference>
<dbReference type="InterPro" id="IPR016641">
    <property type="entry name" value="EGD2/NACA0like"/>
</dbReference>
<dbReference type="AlphaFoldDB" id="A0A8H7PJX3"/>
<dbReference type="FunFam" id="1.10.8.10:FF:000006">
    <property type="entry name" value="Putative nascent polypeptide-associated complex subunit alpha"/>
    <property type="match status" value="1"/>
</dbReference>
<evidence type="ECO:0000313" key="6">
    <source>
        <dbReference type="EMBL" id="KAG2174616.1"/>
    </source>
</evidence>
<feature type="compositionally biased region" description="Acidic residues" evidence="4">
    <location>
        <begin position="16"/>
        <end position="28"/>
    </location>
</feature>
<dbReference type="OrthoDB" id="3169036at2759"/>
<gene>
    <name evidence="6" type="ORF">INT44_006880</name>
</gene>
<comment type="similarity">
    <text evidence="1">Belongs to the NAC-alpha family.</text>
</comment>
<name>A0A8H7PJX3_9FUNG</name>
<reference evidence="6" key="1">
    <citation type="submission" date="2020-12" db="EMBL/GenBank/DDBJ databases">
        <title>Metabolic potential, ecology and presence of endohyphal bacteria is reflected in genomic diversity of Mucoromycotina.</title>
        <authorList>
            <person name="Muszewska A."/>
            <person name="Okrasinska A."/>
            <person name="Steczkiewicz K."/>
            <person name="Drgas O."/>
            <person name="Orlowska M."/>
            <person name="Perlinska-Lenart U."/>
            <person name="Aleksandrzak-Piekarczyk T."/>
            <person name="Szatraj K."/>
            <person name="Zielenkiewicz U."/>
            <person name="Pilsyk S."/>
            <person name="Malc E."/>
            <person name="Mieczkowski P."/>
            <person name="Kruszewska J.S."/>
            <person name="Biernat P."/>
            <person name="Pawlowska J."/>
        </authorList>
    </citation>
    <scope>NUCLEOTIDE SEQUENCE</scope>
    <source>
        <strain evidence="6">WA0000051536</strain>
    </source>
</reference>
<feature type="region of interest" description="Disordered" evidence="4">
    <location>
        <begin position="1"/>
        <end position="43"/>
    </location>
</feature>
<dbReference type="GO" id="GO:0005854">
    <property type="term" value="C:nascent polypeptide-associated complex"/>
    <property type="evidence" value="ECO:0007669"/>
    <property type="project" value="InterPro"/>
</dbReference>
<keyword evidence="7" id="KW-1185">Reference proteome</keyword>